<dbReference type="EMBL" id="BTFZ01000020">
    <property type="protein sequence ID" value="GMM38856.1"/>
    <property type="molecule type" value="Genomic_DNA"/>
</dbReference>
<accession>A0AAV5QWM6</accession>
<dbReference type="GO" id="GO:0000387">
    <property type="term" value="P:spliceosomal snRNP assembly"/>
    <property type="evidence" value="ECO:0007669"/>
    <property type="project" value="InterPro"/>
</dbReference>
<evidence type="ECO:0000313" key="2">
    <source>
        <dbReference type="EMBL" id="GMM38856.1"/>
    </source>
</evidence>
<name>A0AAV5QWM6_9ASCO</name>
<evidence type="ECO:0000256" key="1">
    <source>
        <dbReference type="SAM" id="MobiDB-lite"/>
    </source>
</evidence>
<dbReference type="Gene3D" id="1.20.58.1070">
    <property type="match status" value="1"/>
</dbReference>
<sequence length="268" mass="31442">MDSQKQALPFELKVPIFDENGFYSDVSSYLSAVKQESEKGDQIFFTRKVKRKFSELEEEKKPSTETLELGDDDNVDTISKVDTPTSDEKEDVNDQETSQSKYESDQWRTSFIEDFKKQKAEYENDDGKEEEEEEEEGIDECGEDKTKDIDVEKLPENFTGWRAFMINNKPSKYLLVLLPQATILKLIIYMKKLVDKSMKGHMKLWTPALFLRLSDVLEYNDVYELREVSKKMIFFKKNKKLQDKESKLTCDIIIAIVYDIYGQKDLYL</sequence>
<dbReference type="Proteomes" id="UP001360560">
    <property type="component" value="Unassembled WGS sequence"/>
</dbReference>
<dbReference type="GeneID" id="90076844"/>
<dbReference type="RefSeq" id="XP_064855851.1">
    <property type="nucleotide sequence ID" value="XM_064999779.1"/>
</dbReference>
<keyword evidence="3" id="KW-1185">Reference proteome</keyword>
<feature type="compositionally biased region" description="Acidic residues" evidence="1">
    <location>
        <begin position="123"/>
        <end position="142"/>
    </location>
</feature>
<dbReference type="AlphaFoldDB" id="A0AAV5QWM6"/>
<evidence type="ECO:0000313" key="3">
    <source>
        <dbReference type="Proteomes" id="UP001360560"/>
    </source>
</evidence>
<dbReference type="InterPro" id="IPR035426">
    <property type="entry name" value="Gemin2/Brr1"/>
</dbReference>
<gene>
    <name evidence="2" type="ORF">DASC09_061950</name>
</gene>
<organism evidence="2 3">
    <name type="scientific">Saccharomycopsis crataegensis</name>
    <dbReference type="NCBI Taxonomy" id="43959"/>
    <lineage>
        <taxon>Eukaryota</taxon>
        <taxon>Fungi</taxon>
        <taxon>Dikarya</taxon>
        <taxon>Ascomycota</taxon>
        <taxon>Saccharomycotina</taxon>
        <taxon>Saccharomycetes</taxon>
        <taxon>Saccharomycopsidaceae</taxon>
        <taxon>Saccharomycopsis</taxon>
    </lineage>
</organism>
<protein>
    <submittedName>
        <fullName evidence="2">Uncharacterized protein</fullName>
    </submittedName>
</protein>
<reference evidence="2 3" key="1">
    <citation type="journal article" date="2023" name="Elife">
        <title>Identification of key yeast species and microbe-microbe interactions impacting larval growth of Drosophila in the wild.</title>
        <authorList>
            <person name="Mure A."/>
            <person name="Sugiura Y."/>
            <person name="Maeda R."/>
            <person name="Honda K."/>
            <person name="Sakurai N."/>
            <person name="Takahashi Y."/>
            <person name="Watada M."/>
            <person name="Katoh T."/>
            <person name="Gotoh A."/>
            <person name="Gotoh Y."/>
            <person name="Taniguchi I."/>
            <person name="Nakamura K."/>
            <person name="Hayashi T."/>
            <person name="Katayama T."/>
            <person name="Uemura T."/>
            <person name="Hattori Y."/>
        </authorList>
    </citation>
    <scope>NUCLEOTIDE SEQUENCE [LARGE SCALE GENOMIC DNA]</scope>
    <source>
        <strain evidence="2 3">SC-9</strain>
    </source>
</reference>
<feature type="region of interest" description="Disordered" evidence="1">
    <location>
        <begin position="120"/>
        <end position="144"/>
    </location>
</feature>
<comment type="caution">
    <text evidence="2">The sequence shown here is derived from an EMBL/GenBank/DDBJ whole genome shotgun (WGS) entry which is preliminary data.</text>
</comment>
<proteinExistence type="predicted"/>
<dbReference type="Pfam" id="PF04938">
    <property type="entry name" value="SIP1"/>
    <property type="match status" value="1"/>
</dbReference>
<feature type="region of interest" description="Disordered" evidence="1">
    <location>
        <begin position="55"/>
        <end position="105"/>
    </location>
</feature>